<reference evidence="1 2" key="1">
    <citation type="submission" date="2019-03" db="EMBL/GenBank/DDBJ databases">
        <title>Genomic Encyclopedia of Type Strains, Phase IV (KMG-IV): sequencing the most valuable type-strain genomes for metagenomic binning, comparative biology and taxonomic classification.</title>
        <authorList>
            <person name="Goeker M."/>
        </authorList>
    </citation>
    <scope>NUCLEOTIDE SEQUENCE [LARGE SCALE GENOMIC DNA]</scope>
    <source>
        <strain evidence="1 2">DSM 100309</strain>
    </source>
</reference>
<accession>A0A4R3XXF1</accession>
<gene>
    <name evidence="1" type="ORF">EDC63_1141</name>
</gene>
<protein>
    <submittedName>
        <fullName evidence="1">Uncharacterized protein</fullName>
    </submittedName>
</protein>
<evidence type="ECO:0000313" key="1">
    <source>
        <dbReference type="EMBL" id="TCV83697.1"/>
    </source>
</evidence>
<evidence type="ECO:0000313" key="2">
    <source>
        <dbReference type="Proteomes" id="UP000295367"/>
    </source>
</evidence>
<dbReference type="RefSeq" id="WP_124946345.1">
    <property type="nucleotide sequence ID" value="NZ_BHVT01000033.1"/>
</dbReference>
<proteinExistence type="predicted"/>
<organism evidence="1 2">
    <name type="scientific">Sulfurirhabdus autotrophica</name>
    <dbReference type="NCBI Taxonomy" id="1706046"/>
    <lineage>
        <taxon>Bacteria</taxon>
        <taxon>Pseudomonadati</taxon>
        <taxon>Pseudomonadota</taxon>
        <taxon>Betaproteobacteria</taxon>
        <taxon>Nitrosomonadales</taxon>
        <taxon>Sulfuricellaceae</taxon>
        <taxon>Sulfurirhabdus</taxon>
    </lineage>
</organism>
<comment type="caution">
    <text evidence="1">The sequence shown here is derived from an EMBL/GenBank/DDBJ whole genome shotgun (WGS) entry which is preliminary data.</text>
</comment>
<keyword evidence="2" id="KW-1185">Reference proteome</keyword>
<sequence length="236" mass="26034">MRNIHWLLKAFSTIGLILTLGVSLSADAGLFGFGGDSWKEEVLLHDGQKIVVTRSQTYGGRHDPGDSPPVKDQSITFSLPGTSKSIIWNDATTEDIGHANFDILALHIKNNTPYIVASPNLCISYNKWGNPTPPYIFFKYIGKAWQQISLSEFPVEFSNINLVINTESHAKELVDYGVASVELVNQLNSSLRQAEYITIIREPISNGCPKLERIEGGWQTPGGPKLAYPIPSPQPK</sequence>
<name>A0A4R3XXF1_9PROT</name>
<dbReference type="Proteomes" id="UP000295367">
    <property type="component" value="Unassembled WGS sequence"/>
</dbReference>
<dbReference type="OrthoDB" id="8904545at2"/>
<dbReference type="EMBL" id="SMCO01000014">
    <property type="protein sequence ID" value="TCV83697.1"/>
    <property type="molecule type" value="Genomic_DNA"/>
</dbReference>
<dbReference type="AlphaFoldDB" id="A0A4R3XXF1"/>